<accession>A0ACC2Z354</accession>
<comment type="caution">
    <text evidence="1">The sequence shown here is derived from an EMBL/GenBank/DDBJ whole genome shotgun (WGS) entry which is preliminary data.</text>
</comment>
<evidence type="ECO:0000313" key="2">
    <source>
        <dbReference type="Proteomes" id="UP001172680"/>
    </source>
</evidence>
<keyword evidence="2" id="KW-1185">Reference proteome</keyword>
<name>A0ACC2Z354_9PEZI</name>
<dbReference type="Proteomes" id="UP001172680">
    <property type="component" value="Unassembled WGS sequence"/>
</dbReference>
<proteinExistence type="predicted"/>
<sequence length="332" mass="37221">MVASTAGARADSFHLQGCSYVEVSILPSGALTLPEHLFCADQHDRSVRNTVPSLSFLLHHPQSGRRVVFDLGMRRDLNAYPDAIRPHLNTRLPIYNRPDTSESLRKGGSDPSQIDAVILSHVHYDHVGTPSDFTNAQFIVGHGTRHLLEHGMNYHSAAHFEKDLLPTDRTIELPLPSQGAKCRRLIENAFPPTKGLEAFQPNVDHKWQPLGPFNNAIDVFGDELMYIVDSPGHLPGHLNVAARVSDKEWIYLAGDACHHPRILDGETDMATWQENGMDVCIHADKDLAFETVARIKHVRDHGLKDQKVEVVLAHDASWLDKHQYAIWPSRYC</sequence>
<protein>
    <submittedName>
        <fullName evidence="1">Uncharacterized protein</fullName>
    </submittedName>
</protein>
<organism evidence="1 2">
    <name type="scientific">Coniosporium tulheliwenetii</name>
    <dbReference type="NCBI Taxonomy" id="3383036"/>
    <lineage>
        <taxon>Eukaryota</taxon>
        <taxon>Fungi</taxon>
        <taxon>Dikarya</taxon>
        <taxon>Ascomycota</taxon>
        <taxon>Pezizomycotina</taxon>
        <taxon>Dothideomycetes</taxon>
        <taxon>Dothideomycetes incertae sedis</taxon>
        <taxon>Coniosporium</taxon>
    </lineage>
</organism>
<gene>
    <name evidence="1" type="ORF">H2199_004984</name>
</gene>
<reference evidence="1" key="1">
    <citation type="submission" date="2022-10" db="EMBL/GenBank/DDBJ databases">
        <title>Culturing micro-colonial fungi from biological soil crusts in the Mojave desert and describing Neophaeococcomyces mojavensis, and introducing the new genera and species Taxawa tesnikishii.</title>
        <authorList>
            <person name="Kurbessoian T."/>
            <person name="Stajich J.E."/>
        </authorList>
    </citation>
    <scope>NUCLEOTIDE SEQUENCE</scope>
    <source>
        <strain evidence="1">JES_115</strain>
    </source>
</reference>
<evidence type="ECO:0000313" key="1">
    <source>
        <dbReference type="EMBL" id="KAJ9641772.1"/>
    </source>
</evidence>
<dbReference type="EMBL" id="JAPDRP010000014">
    <property type="protein sequence ID" value="KAJ9641772.1"/>
    <property type="molecule type" value="Genomic_DNA"/>
</dbReference>